<dbReference type="PANTHER" id="PTHR18964">
    <property type="entry name" value="ROK (REPRESSOR, ORF, KINASE) FAMILY"/>
    <property type="match status" value="1"/>
</dbReference>
<evidence type="ECO:0000256" key="1">
    <source>
        <dbReference type="ARBA" id="ARBA00006479"/>
    </source>
</evidence>
<dbReference type="InterPro" id="IPR000600">
    <property type="entry name" value="ROK"/>
</dbReference>
<sequence length="320" mass="33679">MAKSEKYAIGIDLGGTNIKVGIVSQGGKIVSKTSIKTDAHLGPKAVIKNIKKGITEILKNNSFKISGIGIGAPGIVSTKKGIVQNPPNLPGWDEIALGSIIKKEFGIKVSVENDANAAAIGELIFGAGEKYNSFVMVTLGTGVGGGIVYNKKIFRGEIGGAGEIGHVCIDPNGPKCNCGSTGCIEAYAGNHYIKEAVKKDLHNHPSSKIWELIENDPEKVSPRIIQLAAELGDVYAKEIIHDLGIKLGIAFTSISNILDIGTFIIGGGVAGFGKPLLTTIRSTMISRVLTPLKQRIIIVPAKLKNEAGILGASSLVFYNR</sequence>
<organism evidence="2">
    <name type="scientific">Ignavibacterium album</name>
    <dbReference type="NCBI Taxonomy" id="591197"/>
    <lineage>
        <taxon>Bacteria</taxon>
        <taxon>Pseudomonadati</taxon>
        <taxon>Ignavibacteriota</taxon>
        <taxon>Ignavibacteria</taxon>
        <taxon>Ignavibacteriales</taxon>
        <taxon>Ignavibacteriaceae</taxon>
        <taxon>Ignavibacterium</taxon>
    </lineage>
</organism>
<accession>A0A7V3E7E2</accession>
<comment type="caution">
    <text evidence="2">The sequence shown here is derived from an EMBL/GenBank/DDBJ whole genome shotgun (WGS) entry which is preliminary data.</text>
</comment>
<evidence type="ECO:0000313" key="2">
    <source>
        <dbReference type="EMBL" id="HFI91786.1"/>
    </source>
</evidence>
<reference evidence="2" key="1">
    <citation type="journal article" date="2020" name="mSystems">
        <title>Genome- and Community-Level Interaction Insights into Carbon Utilization and Element Cycling Functions of Hydrothermarchaeota in Hydrothermal Sediment.</title>
        <authorList>
            <person name="Zhou Z."/>
            <person name="Liu Y."/>
            <person name="Xu W."/>
            <person name="Pan J."/>
            <person name="Luo Z.H."/>
            <person name="Li M."/>
        </authorList>
    </citation>
    <scope>NUCLEOTIDE SEQUENCE [LARGE SCALE GENOMIC DNA]</scope>
    <source>
        <strain evidence="2">SpSt-479</strain>
    </source>
</reference>
<name>A0A7V3E7E2_9BACT</name>
<dbReference type="Gene3D" id="3.30.420.40">
    <property type="match status" value="2"/>
</dbReference>
<dbReference type="RefSeq" id="WP_304145981.1">
    <property type="nucleotide sequence ID" value="NZ_JAOAIE010000065.1"/>
</dbReference>
<dbReference type="PROSITE" id="PS01125">
    <property type="entry name" value="ROK"/>
    <property type="match status" value="1"/>
</dbReference>
<protein>
    <submittedName>
        <fullName evidence="2">ROK family protein</fullName>
    </submittedName>
</protein>
<dbReference type="PANTHER" id="PTHR18964:SF149">
    <property type="entry name" value="BIFUNCTIONAL UDP-N-ACETYLGLUCOSAMINE 2-EPIMERASE_N-ACETYLMANNOSAMINE KINASE"/>
    <property type="match status" value="1"/>
</dbReference>
<gene>
    <name evidence="2" type="ORF">ENS31_09715</name>
</gene>
<dbReference type="AlphaFoldDB" id="A0A7V3E7E2"/>
<dbReference type="SUPFAM" id="SSF53067">
    <property type="entry name" value="Actin-like ATPase domain"/>
    <property type="match status" value="1"/>
</dbReference>
<dbReference type="EMBL" id="DSUJ01000008">
    <property type="protein sequence ID" value="HFI91786.1"/>
    <property type="molecule type" value="Genomic_DNA"/>
</dbReference>
<comment type="similarity">
    <text evidence="1">Belongs to the ROK (NagC/XylR) family.</text>
</comment>
<dbReference type="InterPro" id="IPR043129">
    <property type="entry name" value="ATPase_NBD"/>
</dbReference>
<dbReference type="InterPro" id="IPR049874">
    <property type="entry name" value="ROK_cs"/>
</dbReference>
<dbReference type="Pfam" id="PF00480">
    <property type="entry name" value="ROK"/>
    <property type="match status" value="1"/>
</dbReference>
<proteinExistence type="inferred from homology"/>